<protein>
    <recommendedName>
        <fullName evidence="3">amidase</fullName>
        <ecNumber evidence="3">3.5.1.4</ecNumber>
    </recommendedName>
</protein>
<dbReference type="InterPro" id="IPR000120">
    <property type="entry name" value="Amidase"/>
</dbReference>
<evidence type="ECO:0000256" key="2">
    <source>
        <dbReference type="ARBA" id="ARBA00009199"/>
    </source>
</evidence>
<name>A0ABW1QDA0_9CORY</name>
<reference evidence="6" key="1">
    <citation type="journal article" date="2019" name="Int. J. Syst. Evol. Microbiol.">
        <title>The Global Catalogue of Microorganisms (GCM) 10K type strain sequencing project: providing services to taxonomists for standard genome sequencing and annotation.</title>
        <authorList>
            <consortium name="The Broad Institute Genomics Platform"/>
            <consortium name="The Broad Institute Genome Sequencing Center for Infectious Disease"/>
            <person name="Wu L."/>
            <person name="Ma J."/>
        </authorList>
    </citation>
    <scope>NUCLEOTIDE SEQUENCE [LARGE SCALE GENOMIC DNA]</scope>
    <source>
        <strain evidence="6">CCUG 51943</strain>
    </source>
</reference>
<proteinExistence type="inferred from homology"/>
<evidence type="ECO:0000256" key="3">
    <source>
        <dbReference type="ARBA" id="ARBA00012922"/>
    </source>
</evidence>
<dbReference type="Pfam" id="PF01425">
    <property type="entry name" value="Amidase"/>
    <property type="match status" value="1"/>
</dbReference>
<dbReference type="SUPFAM" id="SSF75304">
    <property type="entry name" value="Amidase signature (AS) enzymes"/>
    <property type="match status" value="1"/>
</dbReference>
<comment type="caution">
    <text evidence="5">The sequence shown here is derived from an EMBL/GenBank/DDBJ whole genome shotgun (WGS) entry which is preliminary data.</text>
</comment>
<keyword evidence="6" id="KW-1185">Reference proteome</keyword>
<dbReference type="EMBL" id="JBHSQE010000005">
    <property type="protein sequence ID" value="MFC6146777.1"/>
    <property type="molecule type" value="Genomic_DNA"/>
</dbReference>
<evidence type="ECO:0000256" key="1">
    <source>
        <dbReference type="ARBA" id="ARBA00001311"/>
    </source>
</evidence>
<evidence type="ECO:0000313" key="5">
    <source>
        <dbReference type="EMBL" id="MFC6146777.1"/>
    </source>
</evidence>
<evidence type="ECO:0000313" key="6">
    <source>
        <dbReference type="Proteomes" id="UP001596244"/>
    </source>
</evidence>
<sequence length="466" mass="49127">MSNSSPHSIQQLSEAFATGALSPVDVMAETLDHMEEINPKINAIAWCDPDSAMQAARESAHRWETGMSRGPLDGIPVTVKDAIDLKGTQSTFGSALYSDVPIAEKDSPPAARLRQAGAVIFAKTTAPDSGMAITGQSSLYGIVRNPWDLHFSPGGSSAGAGAALAAGIGTAAVGTDLAGSVRIPAARCGLVALKPTQGRVAHTPPNTIRSPGAMGRSVADVAALHAVIGQPDRADTFSLPKDTGAYSGPLERLNGLKIGVLSDLGCGTAAEDTVLEPVIRASELLSSYGASVSEIPTLFEEDPLAMLERTFQIRLCAELEAFGGTRDAMILPELGQWAAGAKNLSATDSYRAHSDVMRAQMKVQQALDAYDFVIAPVVPDAKLAADERIDPIHPFINAGYTAWFNQTGQPAASVCFGMADGLPLGVQIIGQRFDDWRVLALAGLLEQERGIDLDWPLHTRSHQTIR</sequence>
<dbReference type="EC" id="3.5.1.4" evidence="3"/>
<dbReference type="InterPro" id="IPR023631">
    <property type="entry name" value="Amidase_dom"/>
</dbReference>
<dbReference type="Gene3D" id="3.90.1300.10">
    <property type="entry name" value="Amidase signature (AS) domain"/>
    <property type="match status" value="1"/>
</dbReference>
<dbReference type="RefSeq" id="WP_377001414.1">
    <property type="nucleotide sequence ID" value="NZ_JBHSQE010000005.1"/>
</dbReference>
<dbReference type="Proteomes" id="UP001596244">
    <property type="component" value="Unassembled WGS sequence"/>
</dbReference>
<comment type="similarity">
    <text evidence="2">Belongs to the amidase family.</text>
</comment>
<comment type="catalytic activity">
    <reaction evidence="1">
        <text>a monocarboxylic acid amide + H2O = a monocarboxylate + NH4(+)</text>
        <dbReference type="Rhea" id="RHEA:12020"/>
        <dbReference type="ChEBI" id="CHEBI:15377"/>
        <dbReference type="ChEBI" id="CHEBI:28938"/>
        <dbReference type="ChEBI" id="CHEBI:35757"/>
        <dbReference type="ChEBI" id="CHEBI:83628"/>
        <dbReference type="EC" id="3.5.1.4"/>
    </reaction>
</comment>
<feature type="domain" description="Amidase" evidence="4">
    <location>
        <begin position="26"/>
        <end position="439"/>
    </location>
</feature>
<evidence type="ECO:0000259" key="4">
    <source>
        <dbReference type="Pfam" id="PF01425"/>
    </source>
</evidence>
<dbReference type="PANTHER" id="PTHR11895:SF7">
    <property type="entry name" value="GLUTAMYL-TRNA(GLN) AMIDOTRANSFERASE SUBUNIT A, MITOCHONDRIAL"/>
    <property type="match status" value="1"/>
</dbReference>
<organism evidence="5 6">
    <name type="scientific">Corynebacterium nasicanis</name>
    <dbReference type="NCBI Taxonomy" id="1448267"/>
    <lineage>
        <taxon>Bacteria</taxon>
        <taxon>Bacillati</taxon>
        <taxon>Actinomycetota</taxon>
        <taxon>Actinomycetes</taxon>
        <taxon>Mycobacteriales</taxon>
        <taxon>Corynebacteriaceae</taxon>
        <taxon>Corynebacterium</taxon>
    </lineage>
</organism>
<gene>
    <name evidence="5" type="ORF">ACFPUZ_08160</name>
</gene>
<dbReference type="InterPro" id="IPR036928">
    <property type="entry name" value="AS_sf"/>
</dbReference>
<dbReference type="PANTHER" id="PTHR11895">
    <property type="entry name" value="TRANSAMIDASE"/>
    <property type="match status" value="1"/>
</dbReference>
<accession>A0ABW1QDA0</accession>